<dbReference type="EMBL" id="CM056788">
    <property type="protein sequence ID" value="KAJ8730654.1"/>
    <property type="molecule type" value="Genomic_DNA"/>
</dbReference>
<reference evidence="1" key="1">
    <citation type="submission" date="2023-03" db="EMBL/GenBank/DDBJ databases">
        <title>Chromosome-level genomes of two armyworms, Mythimna separata and Mythimna loreyi, provide insights into the biosynthesis and reception of sex pheromones.</title>
        <authorList>
            <person name="Zhao H."/>
        </authorList>
    </citation>
    <scope>NUCLEOTIDE SEQUENCE</scope>
    <source>
        <strain evidence="1">BeijingLab</strain>
    </source>
</reference>
<name>A0ACC2R330_9NEOP</name>
<accession>A0ACC2R330</accession>
<evidence type="ECO:0000313" key="1">
    <source>
        <dbReference type="EMBL" id="KAJ8730654.1"/>
    </source>
</evidence>
<dbReference type="Proteomes" id="UP001231649">
    <property type="component" value="Chromosome 12"/>
</dbReference>
<proteinExistence type="predicted"/>
<organism evidence="1 2">
    <name type="scientific">Mythimna loreyi</name>
    <dbReference type="NCBI Taxonomy" id="667449"/>
    <lineage>
        <taxon>Eukaryota</taxon>
        <taxon>Metazoa</taxon>
        <taxon>Ecdysozoa</taxon>
        <taxon>Arthropoda</taxon>
        <taxon>Hexapoda</taxon>
        <taxon>Insecta</taxon>
        <taxon>Pterygota</taxon>
        <taxon>Neoptera</taxon>
        <taxon>Endopterygota</taxon>
        <taxon>Lepidoptera</taxon>
        <taxon>Glossata</taxon>
        <taxon>Ditrysia</taxon>
        <taxon>Noctuoidea</taxon>
        <taxon>Noctuidae</taxon>
        <taxon>Noctuinae</taxon>
        <taxon>Hadenini</taxon>
        <taxon>Mythimna</taxon>
    </lineage>
</organism>
<comment type="caution">
    <text evidence="1">The sequence shown here is derived from an EMBL/GenBank/DDBJ whole genome shotgun (WGS) entry which is preliminary data.</text>
</comment>
<gene>
    <name evidence="1" type="ORF">PYW08_002067</name>
</gene>
<protein>
    <submittedName>
        <fullName evidence="1">Uncharacterized protein</fullName>
    </submittedName>
</protein>
<sequence length="105" mass="11291">MSAKQKALICILILTVVVQFAGSTFLLKKLLLKKILEKPSPDCANQPQPTVAELTPVKPEPSCEPAPPLPPVHVPEPKPVPPSEPKKKGWLKGGKKDSPTEQPCA</sequence>
<keyword evidence="2" id="KW-1185">Reference proteome</keyword>
<evidence type="ECO:0000313" key="2">
    <source>
        <dbReference type="Proteomes" id="UP001231649"/>
    </source>
</evidence>